<keyword evidence="3" id="KW-1185">Reference proteome</keyword>
<gene>
    <name evidence="2" type="ORF">E0486_16665</name>
</gene>
<dbReference type="AlphaFoldDB" id="A0A4R4DVW0"/>
<dbReference type="EMBL" id="SKFH01000043">
    <property type="protein sequence ID" value="TCZ66417.1"/>
    <property type="molecule type" value="Genomic_DNA"/>
</dbReference>
<evidence type="ECO:0000313" key="3">
    <source>
        <dbReference type="Proteomes" id="UP000295164"/>
    </source>
</evidence>
<sequence length="235" mass="26937">MRLRTLLSALPLLLLAACSSNERRVHIITNYSKMQEQPSDSGTRVLLSEPGLYEVTKEVTVSDKHLRLTESGQTWSYELPESGQYVINLLDDTLLSVPATYRRAGFDINALPVRPTHSGNATIDSMTARTARAKERQETRESEERLRNGRSNLLTLLPGKMERVSANSDARLFILTSPPAQVKGSNADEFEYYEINRYGIFLKRAMDQLREESDPVRRSEKMRREFNQRMNEIDR</sequence>
<comment type="caution">
    <text evidence="2">The sequence shown here is derived from an EMBL/GenBank/DDBJ whole genome shotgun (WGS) entry which is preliminary data.</text>
</comment>
<protein>
    <submittedName>
        <fullName evidence="2">Uncharacterized protein</fullName>
    </submittedName>
</protein>
<dbReference type="RefSeq" id="WP_131853872.1">
    <property type="nucleotide sequence ID" value="NZ_SKFH01000043.1"/>
</dbReference>
<organism evidence="2 3">
    <name type="scientific">Flaviaesturariibacter aridisoli</name>
    <dbReference type="NCBI Taxonomy" id="2545761"/>
    <lineage>
        <taxon>Bacteria</taxon>
        <taxon>Pseudomonadati</taxon>
        <taxon>Bacteroidota</taxon>
        <taxon>Chitinophagia</taxon>
        <taxon>Chitinophagales</taxon>
        <taxon>Chitinophagaceae</taxon>
        <taxon>Flaviaestuariibacter</taxon>
    </lineage>
</organism>
<dbReference type="Proteomes" id="UP000295164">
    <property type="component" value="Unassembled WGS sequence"/>
</dbReference>
<evidence type="ECO:0000256" key="1">
    <source>
        <dbReference type="SAM" id="MobiDB-lite"/>
    </source>
</evidence>
<dbReference type="OrthoDB" id="652198at2"/>
<proteinExistence type="predicted"/>
<accession>A0A4R4DVW0</accession>
<reference evidence="2 3" key="1">
    <citation type="submission" date="2019-03" db="EMBL/GenBank/DDBJ databases">
        <authorList>
            <person name="Kim M.K.M."/>
        </authorList>
    </citation>
    <scope>NUCLEOTIDE SEQUENCE [LARGE SCALE GENOMIC DNA]</scope>
    <source>
        <strain evidence="2 3">17J68-15</strain>
    </source>
</reference>
<evidence type="ECO:0000313" key="2">
    <source>
        <dbReference type="EMBL" id="TCZ66417.1"/>
    </source>
</evidence>
<dbReference type="PROSITE" id="PS51257">
    <property type="entry name" value="PROKAR_LIPOPROTEIN"/>
    <property type="match status" value="1"/>
</dbReference>
<name>A0A4R4DVW0_9BACT</name>
<feature type="region of interest" description="Disordered" evidence="1">
    <location>
        <begin position="213"/>
        <end position="235"/>
    </location>
</feature>